<evidence type="ECO:0000313" key="1">
    <source>
        <dbReference type="EMBL" id="KRY51937.1"/>
    </source>
</evidence>
<evidence type="ECO:0000313" key="2">
    <source>
        <dbReference type="Proteomes" id="UP000054653"/>
    </source>
</evidence>
<reference evidence="1 2" key="1">
    <citation type="submission" date="2015-01" db="EMBL/GenBank/DDBJ databases">
        <title>Evolution of Trichinella species and genotypes.</title>
        <authorList>
            <person name="Korhonen P.K."/>
            <person name="Edoardo P."/>
            <person name="Giuseppe L.R."/>
            <person name="Gasser R.B."/>
        </authorList>
    </citation>
    <scope>NUCLEOTIDE SEQUENCE [LARGE SCALE GENOMIC DNA]</scope>
    <source>
        <strain evidence="1">ISS120</strain>
    </source>
</reference>
<name>A0A0V1CRN5_TRIBR</name>
<keyword evidence="2" id="KW-1185">Reference proteome</keyword>
<proteinExistence type="predicted"/>
<organism evidence="1 2">
    <name type="scientific">Trichinella britovi</name>
    <name type="common">Parasitic roundworm</name>
    <dbReference type="NCBI Taxonomy" id="45882"/>
    <lineage>
        <taxon>Eukaryota</taxon>
        <taxon>Metazoa</taxon>
        <taxon>Ecdysozoa</taxon>
        <taxon>Nematoda</taxon>
        <taxon>Enoplea</taxon>
        <taxon>Dorylaimia</taxon>
        <taxon>Trichinellida</taxon>
        <taxon>Trichinellidae</taxon>
        <taxon>Trichinella</taxon>
    </lineage>
</organism>
<dbReference type="EMBL" id="JYDI01000114">
    <property type="protein sequence ID" value="KRY51937.1"/>
    <property type="molecule type" value="Genomic_DNA"/>
</dbReference>
<comment type="caution">
    <text evidence="1">The sequence shown here is derived from an EMBL/GenBank/DDBJ whole genome shotgun (WGS) entry which is preliminary data.</text>
</comment>
<protein>
    <submittedName>
        <fullName evidence="1">Uncharacterized protein</fullName>
    </submittedName>
</protein>
<dbReference type="AlphaFoldDB" id="A0A0V1CRN5"/>
<dbReference type="Proteomes" id="UP000054653">
    <property type="component" value="Unassembled WGS sequence"/>
</dbReference>
<accession>A0A0V1CRN5</accession>
<sequence length="73" mass="8241">MISDDAQVVRSQCMHCSEMENIVQHQSPMRLVMKIQLLEGFSHPCRSVVPLDLLLQSGNKNGHGNGIQKNQHF</sequence>
<gene>
    <name evidence="1" type="ORF">T03_9456</name>
</gene>